<dbReference type="OrthoDB" id="3249394at2759"/>
<reference evidence="2" key="1">
    <citation type="journal article" date="2017" name="Nat. Ecol. Evol.">
        <title>Genome expansion and lineage-specific genetic innovations in the forest pathogenic fungi Armillaria.</title>
        <authorList>
            <person name="Sipos G."/>
            <person name="Prasanna A.N."/>
            <person name="Walter M.C."/>
            <person name="O'Connor E."/>
            <person name="Balint B."/>
            <person name="Krizsan K."/>
            <person name="Kiss B."/>
            <person name="Hess J."/>
            <person name="Varga T."/>
            <person name="Slot J."/>
            <person name="Riley R."/>
            <person name="Boka B."/>
            <person name="Rigling D."/>
            <person name="Barry K."/>
            <person name="Lee J."/>
            <person name="Mihaltcheva S."/>
            <person name="LaButti K."/>
            <person name="Lipzen A."/>
            <person name="Waldron R."/>
            <person name="Moloney N.M."/>
            <person name="Sperisen C."/>
            <person name="Kredics L."/>
            <person name="Vagvoelgyi C."/>
            <person name="Patrignani A."/>
            <person name="Fitzpatrick D."/>
            <person name="Nagy I."/>
            <person name="Doyle S."/>
            <person name="Anderson J.B."/>
            <person name="Grigoriev I.V."/>
            <person name="Gueldener U."/>
            <person name="Muensterkoetter M."/>
            <person name="Nagy L.G."/>
        </authorList>
    </citation>
    <scope>NUCLEOTIDE SEQUENCE [LARGE SCALE GENOMIC DNA]</scope>
    <source>
        <strain evidence="2">Ar21-2</strain>
    </source>
</reference>
<keyword evidence="2" id="KW-1185">Reference proteome</keyword>
<feature type="non-terminal residue" evidence="1">
    <location>
        <position position="141"/>
    </location>
</feature>
<proteinExistence type="predicted"/>
<gene>
    <name evidence="1" type="ORF">ARMGADRAFT_866034</name>
</gene>
<accession>A0A2H3DFD1</accession>
<organism evidence="1 2">
    <name type="scientific">Armillaria gallica</name>
    <name type="common">Bulbous honey fungus</name>
    <name type="synonym">Armillaria bulbosa</name>
    <dbReference type="NCBI Taxonomy" id="47427"/>
    <lineage>
        <taxon>Eukaryota</taxon>
        <taxon>Fungi</taxon>
        <taxon>Dikarya</taxon>
        <taxon>Basidiomycota</taxon>
        <taxon>Agaricomycotina</taxon>
        <taxon>Agaricomycetes</taxon>
        <taxon>Agaricomycetidae</taxon>
        <taxon>Agaricales</taxon>
        <taxon>Marasmiineae</taxon>
        <taxon>Physalacriaceae</taxon>
        <taxon>Armillaria</taxon>
    </lineage>
</organism>
<protein>
    <submittedName>
        <fullName evidence="1">Uncharacterized protein</fullName>
    </submittedName>
</protein>
<name>A0A2H3DFD1_ARMGA</name>
<feature type="non-terminal residue" evidence="1">
    <location>
        <position position="1"/>
    </location>
</feature>
<evidence type="ECO:0000313" key="1">
    <source>
        <dbReference type="EMBL" id="PBK90132.1"/>
    </source>
</evidence>
<dbReference type="STRING" id="47427.A0A2H3DFD1"/>
<sequence length="141" mass="16204">LQEKLEIRDIKAQELAESVTTECELGTSQTGEPEPMMTIEMMLQAGPNLDQVMNEDDGFLSSIKQGYKEDTLFKIVLDSPTEHNQFEICDEMIWTHNRNGDQVLCIPRVKFGDQSLQGVIIDEAHKVLGHYRFQHTSEYMR</sequence>
<dbReference type="OMA" id="EICDEMI"/>
<dbReference type="Proteomes" id="UP000217790">
    <property type="component" value="Unassembled WGS sequence"/>
</dbReference>
<dbReference type="InParanoid" id="A0A2H3DFD1"/>
<evidence type="ECO:0000313" key="2">
    <source>
        <dbReference type="Proteomes" id="UP000217790"/>
    </source>
</evidence>
<dbReference type="EMBL" id="KZ293666">
    <property type="protein sequence ID" value="PBK90132.1"/>
    <property type="molecule type" value="Genomic_DNA"/>
</dbReference>
<dbReference type="AlphaFoldDB" id="A0A2H3DFD1"/>